<accession>A0A8J3ENS6</accession>
<evidence type="ECO:0000313" key="1">
    <source>
        <dbReference type="EMBL" id="GGH87459.1"/>
    </source>
</evidence>
<dbReference type="InterPro" id="IPR021078">
    <property type="entry name" value="Membrane-integrating_Mistic"/>
</dbReference>
<dbReference type="AlphaFoldDB" id="A0A8J3ENS6"/>
<dbReference type="RefSeq" id="WP_188498911.1">
    <property type="nucleotide sequence ID" value="NZ_BMFV01000039.1"/>
</dbReference>
<sequence>MKANNKESQIFSDAIDAINNGMEDIINIYNTLEEDQPLIQFDDAVVQQIEKVKQKYGNEFVDKKINTVVKEMLDWLPLEDTEDEER</sequence>
<keyword evidence="2" id="KW-1185">Reference proteome</keyword>
<dbReference type="EMBL" id="BMFV01000039">
    <property type="protein sequence ID" value="GGH87459.1"/>
    <property type="molecule type" value="Genomic_DNA"/>
</dbReference>
<evidence type="ECO:0000313" key="2">
    <source>
        <dbReference type="Proteomes" id="UP000656813"/>
    </source>
</evidence>
<dbReference type="InterPro" id="IPR038193">
    <property type="entry name" value="Mistic_sf"/>
</dbReference>
<name>A0A8J3ENS6_9BACL</name>
<dbReference type="Gene3D" id="1.10.220.90">
    <property type="entry name" value="Mistic"/>
    <property type="match status" value="1"/>
</dbReference>
<proteinExistence type="predicted"/>
<reference evidence="1" key="1">
    <citation type="journal article" date="2014" name="Int. J. Syst. Evol. Microbiol.">
        <title>Complete genome sequence of Corynebacterium casei LMG S-19264T (=DSM 44701T), isolated from a smear-ripened cheese.</title>
        <authorList>
            <consortium name="US DOE Joint Genome Institute (JGI-PGF)"/>
            <person name="Walter F."/>
            <person name="Albersmeier A."/>
            <person name="Kalinowski J."/>
            <person name="Ruckert C."/>
        </authorList>
    </citation>
    <scope>NUCLEOTIDE SEQUENCE</scope>
    <source>
        <strain evidence="1">CGMCC 1.12777</strain>
    </source>
</reference>
<protein>
    <recommendedName>
        <fullName evidence="3">Atypical membrane-integrating protein (Mistic protein)</fullName>
    </recommendedName>
</protein>
<dbReference type="Proteomes" id="UP000656813">
    <property type="component" value="Unassembled WGS sequence"/>
</dbReference>
<dbReference type="Pfam" id="PF11458">
    <property type="entry name" value="Mistic"/>
    <property type="match status" value="1"/>
</dbReference>
<gene>
    <name evidence="1" type="ORF">GCM10007096_37530</name>
</gene>
<reference evidence="1" key="2">
    <citation type="submission" date="2020-09" db="EMBL/GenBank/DDBJ databases">
        <authorList>
            <person name="Sun Q."/>
            <person name="Zhou Y."/>
        </authorList>
    </citation>
    <scope>NUCLEOTIDE SEQUENCE</scope>
    <source>
        <strain evidence="1">CGMCC 1.12777</strain>
    </source>
</reference>
<organism evidence="1 2">
    <name type="scientific">Pullulanibacillus pueri</name>
    <dbReference type="NCBI Taxonomy" id="1437324"/>
    <lineage>
        <taxon>Bacteria</taxon>
        <taxon>Bacillati</taxon>
        <taxon>Bacillota</taxon>
        <taxon>Bacilli</taxon>
        <taxon>Bacillales</taxon>
        <taxon>Sporolactobacillaceae</taxon>
        <taxon>Pullulanibacillus</taxon>
    </lineage>
</organism>
<evidence type="ECO:0008006" key="3">
    <source>
        <dbReference type="Google" id="ProtNLM"/>
    </source>
</evidence>
<comment type="caution">
    <text evidence="1">The sequence shown here is derived from an EMBL/GenBank/DDBJ whole genome shotgun (WGS) entry which is preliminary data.</text>
</comment>